<proteinExistence type="predicted"/>
<feature type="region of interest" description="Disordered" evidence="1">
    <location>
        <begin position="318"/>
        <end position="337"/>
    </location>
</feature>
<feature type="region of interest" description="Disordered" evidence="1">
    <location>
        <begin position="218"/>
        <end position="254"/>
    </location>
</feature>
<dbReference type="Proteomes" id="UP000678499">
    <property type="component" value="Unassembled WGS sequence"/>
</dbReference>
<dbReference type="PANTHER" id="PTHR31859:SF1">
    <property type="entry name" value="TETRATRICOPEPTIDE REPEAT PROTEIN 39C"/>
    <property type="match status" value="1"/>
</dbReference>
<dbReference type="AlphaFoldDB" id="A0A7R9G8X7"/>
<feature type="compositionally biased region" description="Low complexity" evidence="1">
    <location>
        <begin position="218"/>
        <end position="228"/>
    </location>
</feature>
<sequence length="1010" mass="113360">MSDSTGRKEHQHGGSKTSTSGDSSATSHGASKPSVVQSARKYVHLVLNCRTQEAEALFNSQPNKIQLLLVKGFCDALNGCLTFEDTVIKRAMSELKQVEEQALAMHKGNRGTLGRIFKKQSKNDQPALPPEEVLYRELIAADCQILQAVLTFLGQNLQSYIRGGWMLRKAWIRYQDLFSKLRAMCCKFLGTHGQNIPEFLRNELTTLMNISLSDAAPDDSAPASASSSKSQVFQDGGSDINDENSNDSADDMNLEDDEIYDLTELVTQKTSEAEKAGRFDKEYGDVQIPSELEVSSILSQKTIRRLMIMERVLSSSVPKLSSPTSSASPANKLRETRSEYYPKTPDLSCGTRVKSISEKTVNGLYHSMNPSALIGLVSAVCFGYGLLQVCFSMIPPSLTRVTRILGFQGNKELGLRCLNFASYGQDMRAPFALLGLLWYHLVAMPFLALEMNSSIVNDEVRVLLGRAEQEYGTSPFFMFFQARACRLMGEVEWALSLYNRVITSSKREDLSRLCSHDIGWCHLNRLRWTDASSPFLMLKRESQWSKSYYAYLSALTVGALGDDKRALELAQEVPTLMKKRNPLEAFIMFRSKCIVKGRPTSMQIKVYVYEILYLQNCFPSCTPGNLELIMNGHIDTAQGHFSAATHADINDKEESYISAYASCEMGHLLKKKNSFALAAKEEALRKNQQHTEGSGFENVLSVQGEVEWALSLYNRVITSSKREDLSRLCSHDIGWCHLNRLRWTDASSPFLMLKRESQWSKSYYAYLSALTVGALGDDKRALELAQEVPTLMKKRNPLEAFIMFRSKCIVKGRPTSMQIKVYVYEILYLQNCFPSCTPGNLELIMNGKSPLLLKMKLWTVFAIPPSCADLPPNSKYLQRAVDNFRGCHLEHRLQSRVQSVMQDTSSSNTVKQVQKFALPKMIQSFALAAKEEALRKNQQHTEGSGFENVLSVQPDFDVKEDPKPAPLLEDQPNFLEQLDNNLANAYNIVKPQPKVDLLPSGDHTTGTRKR</sequence>
<organism evidence="2">
    <name type="scientific">Notodromas monacha</name>
    <dbReference type="NCBI Taxonomy" id="399045"/>
    <lineage>
        <taxon>Eukaryota</taxon>
        <taxon>Metazoa</taxon>
        <taxon>Ecdysozoa</taxon>
        <taxon>Arthropoda</taxon>
        <taxon>Crustacea</taxon>
        <taxon>Oligostraca</taxon>
        <taxon>Ostracoda</taxon>
        <taxon>Podocopa</taxon>
        <taxon>Podocopida</taxon>
        <taxon>Cypridocopina</taxon>
        <taxon>Cypridoidea</taxon>
        <taxon>Cyprididae</taxon>
        <taxon>Notodromas</taxon>
    </lineage>
</organism>
<accession>A0A7R9G8X7</accession>
<evidence type="ECO:0000313" key="2">
    <source>
        <dbReference type="EMBL" id="CAD7272406.1"/>
    </source>
</evidence>
<dbReference type="EMBL" id="CAJPEX010000029">
    <property type="protein sequence ID" value="CAG0912558.1"/>
    <property type="molecule type" value="Genomic_DNA"/>
</dbReference>
<dbReference type="PANTHER" id="PTHR31859">
    <property type="entry name" value="TETRATRICOPEPTIDE REPEAT PROTEIN 39 FAMILY MEMBER"/>
    <property type="match status" value="1"/>
</dbReference>
<dbReference type="Pfam" id="PF10300">
    <property type="entry name" value="Iml2-TPR_39"/>
    <property type="match status" value="2"/>
</dbReference>
<feature type="compositionally biased region" description="Low complexity" evidence="1">
    <location>
        <begin position="318"/>
        <end position="330"/>
    </location>
</feature>
<feature type="compositionally biased region" description="Basic and acidic residues" evidence="1">
    <location>
        <begin position="1"/>
        <end position="12"/>
    </location>
</feature>
<dbReference type="InterPro" id="IPR019412">
    <property type="entry name" value="IML2/TPR_39"/>
</dbReference>
<name>A0A7R9G8X7_9CRUS</name>
<evidence type="ECO:0000313" key="3">
    <source>
        <dbReference type="Proteomes" id="UP000678499"/>
    </source>
</evidence>
<dbReference type="EMBL" id="OA882066">
    <property type="protein sequence ID" value="CAD7272406.1"/>
    <property type="molecule type" value="Genomic_DNA"/>
</dbReference>
<keyword evidence="3" id="KW-1185">Reference proteome</keyword>
<feature type="compositionally biased region" description="Acidic residues" evidence="1">
    <location>
        <begin position="240"/>
        <end position="254"/>
    </location>
</feature>
<feature type="compositionally biased region" description="Low complexity" evidence="1">
    <location>
        <begin position="14"/>
        <end position="31"/>
    </location>
</feature>
<dbReference type="GO" id="GO:0060271">
    <property type="term" value="P:cilium assembly"/>
    <property type="evidence" value="ECO:0007669"/>
    <property type="project" value="TreeGrafter"/>
</dbReference>
<evidence type="ECO:0008006" key="4">
    <source>
        <dbReference type="Google" id="ProtNLM"/>
    </source>
</evidence>
<feature type="region of interest" description="Disordered" evidence="1">
    <location>
        <begin position="1"/>
        <end position="35"/>
    </location>
</feature>
<protein>
    <recommendedName>
        <fullName evidence="4">Tetratricopeptide repeat protein 39C</fullName>
    </recommendedName>
</protein>
<reference evidence="2" key="1">
    <citation type="submission" date="2020-11" db="EMBL/GenBank/DDBJ databases">
        <authorList>
            <person name="Tran Van P."/>
        </authorList>
    </citation>
    <scope>NUCLEOTIDE SEQUENCE</scope>
</reference>
<evidence type="ECO:0000256" key="1">
    <source>
        <dbReference type="SAM" id="MobiDB-lite"/>
    </source>
</evidence>
<dbReference type="OrthoDB" id="2154985at2759"/>
<gene>
    <name evidence="2" type="ORF">NMOB1V02_LOCUS340</name>
</gene>